<dbReference type="EMBL" id="CAUYUJ010022180">
    <property type="protein sequence ID" value="CAK0909351.1"/>
    <property type="molecule type" value="Genomic_DNA"/>
</dbReference>
<keyword evidence="5" id="KW-1185">Reference proteome</keyword>
<comment type="similarity">
    <text evidence="1">Belongs to the eukaryotic ribosomal protein eL21 family.</text>
</comment>
<evidence type="ECO:0000256" key="2">
    <source>
        <dbReference type="ARBA" id="ARBA00022980"/>
    </source>
</evidence>
<dbReference type="Pfam" id="PF01157">
    <property type="entry name" value="Ribosomal_L21e"/>
    <property type="match status" value="1"/>
</dbReference>
<keyword evidence="2" id="KW-0689">Ribosomal protein</keyword>
<accession>A0ABN9Y9I8</accession>
<dbReference type="InterPro" id="IPR018259">
    <property type="entry name" value="Ribosomal_eL21_CS"/>
</dbReference>
<dbReference type="Gene3D" id="2.30.30.70">
    <property type="entry name" value="Ribosomal protein L21"/>
    <property type="match status" value="1"/>
</dbReference>
<dbReference type="InterPro" id="IPR008991">
    <property type="entry name" value="Translation_prot_SH3-like_sf"/>
</dbReference>
<evidence type="ECO:0008006" key="6">
    <source>
        <dbReference type="Google" id="ProtNLM"/>
    </source>
</evidence>
<sequence>GWTLARGGGCRRCAKEGSGRSRGAMGKLHTISRGYRHGTRNAFSKKWRCKGEPGVSRLLVNFKRGDFVDIVVDPSIQKGMPHSFFNGKTGIVFNVNRNALGVEMTKIVGNRQLKKDESRPAV</sequence>
<name>A0ABN9Y9I8_9DINO</name>
<comment type="caution">
    <text evidence="4">The sequence shown here is derived from an EMBL/GenBank/DDBJ whole genome shotgun (WGS) entry which is preliminary data.</text>
</comment>
<organism evidence="4 5">
    <name type="scientific">Prorocentrum cordatum</name>
    <dbReference type="NCBI Taxonomy" id="2364126"/>
    <lineage>
        <taxon>Eukaryota</taxon>
        <taxon>Sar</taxon>
        <taxon>Alveolata</taxon>
        <taxon>Dinophyceae</taxon>
        <taxon>Prorocentrales</taxon>
        <taxon>Prorocentraceae</taxon>
        <taxon>Prorocentrum</taxon>
    </lineage>
</organism>
<proteinExistence type="inferred from homology"/>
<evidence type="ECO:0000256" key="1">
    <source>
        <dbReference type="ARBA" id="ARBA00008427"/>
    </source>
</evidence>
<dbReference type="Proteomes" id="UP001189429">
    <property type="component" value="Unassembled WGS sequence"/>
</dbReference>
<dbReference type="InterPro" id="IPR001147">
    <property type="entry name" value="Ribosomal_eL21"/>
</dbReference>
<evidence type="ECO:0000256" key="3">
    <source>
        <dbReference type="ARBA" id="ARBA00023274"/>
    </source>
</evidence>
<dbReference type="PROSITE" id="PS01171">
    <property type="entry name" value="RIBOSOMAL_L21E"/>
    <property type="match status" value="1"/>
</dbReference>
<evidence type="ECO:0000313" key="4">
    <source>
        <dbReference type="EMBL" id="CAK0909351.1"/>
    </source>
</evidence>
<reference evidence="4" key="1">
    <citation type="submission" date="2023-10" db="EMBL/GenBank/DDBJ databases">
        <authorList>
            <person name="Chen Y."/>
            <person name="Shah S."/>
            <person name="Dougan E. K."/>
            <person name="Thang M."/>
            <person name="Chan C."/>
        </authorList>
    </citation>
    <scope>NUCLEOTIDE SEQUENCE [LARGE SCALE GENOMIC DNA]</scope>
</reference>
<dbReference type="SUPFAM" id="SSF50104">
    <property type="entry name" value="Translation proteins SH3-like domain"/>
    <property type="match status" value="1"/>
</dbReference>
<gene>
    <name evidence="4" type="ORF">PCOR1329_LOCUS83790</name>
</gene>
<keyword evidence="3" id="KW-0687">Ribonucleoprotein</keyword>
<dbReference type="PANTHER" id="PTHR20981">
    <property type="entry name" value="60S RIBOSOMAL PROTEIN L21"/>
    <property type="match status" value="1"/>
</dbReference>
<dbReference type="InterPro" id="IPR036948">
    <property type="entry name" value="Ribosomal_eL21_sf"/>
</dbReference>
<evidence type="ECO:0000313" key="5">
    <source>
        <dbReference type="Proteomes" id="UP001189429"/>
    </source>
</evidence>
<feature type="non-terminal residue" evidence="4">
    <location>
        <position position="1"/>
    </location>
</feature>
<protein>
    <recommendedName>
        <fullName evidence="6">50S ribosomal protein L21</fullName>
    </recommendedName>
</protein>